<evidence type="ECO:0000313" key="4">
    <source>
        <dbReference type="EMBL" id="MBE6834279.1"/>
    </source>
</evidence>
<proteinExistence type="predicted"/>
<dbReference type="Pfam" id="PF16976">
    <property type="entry name" value="RcpC"/>
    <property type="match status" value="1"/>
</dbReference>
<dbReference type="EMBL" id="SVNY01000006">
    <property type="protein sequence ID" value="MBE6834279.1"/>
    <property type="molecule type" value="Genomic_DNA"/>
</dbReference>
<feature type="region of interest" description="Disordered" evidence="1">
    <location>
        <begin position="177"/>
        <end position="200"/>
    </location>
</feature>
<comment type="caution">
    <text evidence="4">The sequence shown here is derived from an EMBL/GenBank/DDBJ whole genome shotgun (WGS) entry which is preliminary data.</text>
</comment>
<dbReference type="Proteomes" id="UP000754750">
    <property type="component" value="Unassembled WGS sequence"/>
</dbReference>
<feature type="compositionally biased region" description="Polar residues" evidence="1">
    <location>
        <begin position="190"/>
        <end position="200"/>
    </location>
</feature>
<protein>
    <submittedName>
        <fullName evidence="4">Pilus assembly protein CpaB</fullName>
    </submittedName>
</protein>
<dbReference type="AlphaFoldDB" id="A0A928KZ26"/>
<evidence type="ECO:0000259" key="3">
    <source>
        <dbReference type="Pfam" id="PF16976"/>
    </source>
</evidence>
<reference evidence="4" key="1">
    <citation type="submission" date="2019-04" db="EMBL/GenBank/DDBJ databases">
        <title>Evolution of Biomass-Degrading Anaerobic Consortia Revealed by Metagenomics.</title>
        <authorList>
            <person name="Peng X."/>
        </authorList>
    </citation>
    <scope>NUCLEOTIDE SEQUENCE</scope>
    <source>
        <strain evidence="4">SIG551</strain>
    </source>
</reference>
<dbReference type="InterPro" id="IPR031571">
    <property type="entry name" value="RcpC_dom"/>
</dbReference>
<sequence>MKFSFRQFVKNRTFVGISCIVLALILCFGIAPTVAGDTSKQVQISRVSKDIPKNTLITADMLETVRIGSYNLPDNVVRDKSDIVGQYSKTEMFPHENVISEKLSSTPLGADEYLGKLDGTKQAISVSIKSFAAGLSGKLETGDIVTLIAADYGDLKQTLTPAELQYVKVLAATSSDGVDNDSTQVKDSKNNTSSDDTPATLTLLVSPQQAKSLVEYESHGSLHAALVYRGDTATAQKFLDVQDKYLSSQGGNPNG</sequence>
<name>A0A928KZ26_9FIRM</name>
<evidence type="ECO:0000256" key="1">
    <source>
        <dbReference type="SAM" id="MobiDB-lite"/>
    </source>
</evidence>
<feature type="domain" description="SAF" evidence="2">
    <location>
        <begin position="47"/>
        <end position="95"/>
    </location>
</feature>
<dbReference type="RefSeq" id="WP_326840789.1">
    <property type="nucleotide sequence ID" value="NZ_SVNY01000006.1"/>
</dbReference>
<evidence type="ECO:0000259" key="2">
    <source>
        <dbReference type="Pfam" id="PF08666"/>
    </source>
</evidence>
<feature type="domain" description="Flp pilus assembly protein RcpC/CpaB" evidence="3">
    <location>
        <begin position="119"/>
        <end position="226"/>
    </location>
</feature>
<accession>A0A928KZ26</accession>
<gene>
    <name evidence="4" type="ORF">E7512_12005</name>
</gene>
<evidence type="ECO:0000313" key="5">
    <source>
        <dbReference type="Proteomes" id="UP000754750"/>
    </source>
</evidence>
<dbReference type="Pfam" id="PF08666">
    <property type="entry name" value="SAF"/>
    <property type="match status" value="1"/>
</dbReference>
<dbReference type="CDD" id="cd11614">
    <property type="entry name" value="SAF_CpaB_FlgA_like"/>
    <property type="match status" value="1"/>
</dbReference>
<organism evidence="4 5">
    <name type="scientific">Faecalispora sporosphaeroides</name>
    <dbReference type="NCBI Taxonomy" id="1549"/>
    <lineage>
        <taxon>Bacteria</taxon>
        <taxon>Bacillati</taxon>
        <taxon>Bacillota</taxon>
        <taxon>Clostridia</taxon>
        <taxon>Eubacteriales</taxon>
        <taxon>Oscillospiraceae</taxon>
        <taxon>Faecalispora</taxon>
    </lineage>
</organism>
<dbReference type="InterPro" id="IPR013974">
    <property type="entry name" value="SAF"/>
</dbReference>